<evidence type="ECO:0000256" key="6">
    <source>
        <dbReference type="ARBA" id="ARBA00023027"/>
    </source>
</evidence>
<comment type="cofactor">
    <cofactor evidence="2">
        <name>NAD(+)</name>
        <dbReference type="ChEBI" id="CHEBI:57540"/>
    </cofactor>
</comment>
<feature type="domain" description="3-dehydroquinate synthase N-terminal" evidence="9">
    <location>
        <begin position="2"/>
        <end position="96"/>
    </location>
</feature>
<comment type="catalytic activity">
    <reaction evidence="1">
        <text>7-phospho-2-dehydro-3-deoxy-D-arabino-heptonate = 3-dehydroquinate + phosphate</text>
        <dbReference type="Rhea" id="RHEA:21968"/>
        <dbReference type="ChEBI" id="CHEBI:32364"/>
        <dbReference type="ChEBI" id="CHEBI:43474"/>
        <dbReference type="ChEBI" id="CHEBI:58394"/>
        <dbReference type="EC" id="4.2.3.4"/>
    </reaction>
</comment>
<reference evidence="11" key="1">
    <citation type="submission" date="2018-05" db="EMBL/GenBank/DDBJ databases">
        <authorList>
            <person name="Lanie J.A."/>
            <person name="Ng W.-L."/>
            <person name="Kazmierczak K.M."/>
            <person name="Andrzejewski T.M."/>
            <person name="Davidsen T.M."/>
            <person name="Wayne K.J."/>
            <person name="Tettelin H."/>
            <person name="Glass J.I."/>
            <person name="Rusch D."/>
            <person name="Podicherti R."/>
            <person name="Tsui H.-C.T."/>
            <person name="Winkler M.E."/>
        </authorList>
    </citation>
    <scope>NUCLEOTIDE SEQUENCE</scope>
</reference>
<dbReference type="InterPro" id="IPR050071">
    <property type="entry name" value="Dehydroquinate_synthase"/>
</dbReference>
<evidence type="ECO:0000256" key="5">
    <source>
        <dbReference type="ARBA" id="ARBA00022605"/>
    </source>
</evidence>
<dbReference type="EC" id="4.2.3.4" evidence="4"/>
<dbReference type="GO" id="GO:0009073">
    <property type="term" value="P:aromatic amino acid family biosynthetic process"/>
    <property type="evidence" value="ECO:0007669"/>
    <property type="project" value="UniProtKB-KW"/>
</dbReference>
<evidence type="ECO:0000256" key="2">
    <source>
        <dbReference type="ARBA" id="ARBA00001911"/>
    </source>
</evidence>
<sequence length="281" mass="29669">VLDFLADSKLDRSACVFVVGGGVTGDLGGFAAASFLRGIDFIQVPTTLLAMVDSSVGGKTGINLSAGKNLVGAFHQPRAVFADVDLLTSLSPREFAAGMAEVIKYGLLGDRELYERLLKSEAFTATSPEIGDIIKRCCQNKARIVEGDERETDSGVGGRALLNLGHTFAHAIEAVAGYGEYLHGEAVAIGMVCALLLSEKLEFLELGNGPDLEALLGRQGLPTVLRAPLALKPLLNAMHSDKKVKGGMLRFVVMDAVGVSRVVEDAPLSLVEDTWRTIGAS</sequence>
<name>A0A382U3Q2_9ZZZZ</name>
<keyword evidence="7" id="KW-0057">Aromatic amino acid biosynthesis</keyword>
<proteinExistence type="predicted"/>
<dbReference type="Gene3D" id="3.40.50.1970">
    <property type="match status" value="1"/>
</dbReference>
<dbReference type="Pfam" id="PF01761">
    <property type="entry name" value="DHQ_synthase"/>
    <property type="match status" value="1"/>
</dbReference>
<protein>
    <recommendedName>
        <fullName evidence="4">3-dehydroquinate synthase</fullName>
        <ecNumber evidence="4">4.2.3.4</ecNumber>
    </recommendedName>
</protein>
<evidence type="ECO:0000259" key="9">
    <source>
        <dbReference type="Pfam" id="PF01761"/>
    </source>
</evidence>
<keyword evidence="5" id="KW-0028">Amino-acid biosynthesis</keyword>
<feature type="non-terminal residue" evidence="11">
    <location>
        <position position="1"/>
    </location>
</feature>
<dbReference type="AlphaFoldDB" id="A0A382U3Q2"/>
<dbReference type="InterPro" id="IPR030960">
    <property type="entry name" value="DHQS/DOIS_N"/>
</dbReference>
<dbReference type="PANTHER" id="PTHR43622:SF7">
    <property type="entry name" value="3-DEHYDROQUINATE SYNTHASE, CHLOROPLASTIC"/>
    <property type="match status" value="1"/>
</dbReference>
<dbReference type="PANTHER" id="PTHR43622">
    <property type="entry name" value="3-DEHYDROQUINATE SYNTHASE"/>
    <property type="match status" value="1"/>
</dbReference>
<dbReference type="SUPFAM" id="SSF56796">
    <property type="entry name" value="Dehydroquinate synthase-like"/>
    <property type="match status" value="1"/>
</dbReference>
<evidence type="ECO:0000256" key="1">
    <source>
        <dbReference type="ARBA" id="ARBA00001393"/>
    </source>
</evidence>
<dbReference type="CDD" id="cd08195">
    <property type="entry name" value="DHQS"/>
    <property type="match status" value="1"/>
</dbReference>
<comment type="pathway">
    <text evidence="3">Metabolic intermediate biosynthesis; chorismate biosynthesis; chorismate from D-erythrose 4-phosphate and phosphoenolpyruvate: step 2/7.</text>
</comment>
<keyword evidence="6" id="KW-0520">NAD</keyword>
<dbReference type="GO" id="GO:0008652">
    <property type="term" value="P:amino acid biosynthetic process"/>
    <property type="evidence" value="ECO:0007669"/>
    <property type="project" value="UniProtKB-KW"/>
</dbReference>
<accession>A0A382U3Q2</accession>
<evidence type="ECO:0000256" key="3">
    <source>
        <dbReference type="ARBA" id="ARBA00004661"/>
    </source>
</evidence>
<dbReference type="InterPro" id="IPR016037">
    <property type="entry name" value="DHQ_synth_AroB"/>
</dbReference>
<dbReference type="Pfam" id="PF24621">
    <property type="entry name" value="DHQS_C"/>
    <property type="match status" value="1"/>
</dbReference>
<gene>
    <name evidence="11" type="ORF">METZ01_LOCUS381774</name>
</gene>
<dbReference type="Gene3D" id="1.20.1090.10">
    <property type="entry name" value="Dehydroquinate synthase-like - alpha domain"/>
    <property type="match status" value="1"/>
</dbReference>
<dbReference type="NCBIfam" id="TIGR01357">
    <property type="entry name" value="aroB"/>
    <property type="match status" value="1"/>
</dbReference>
<evidence type="ECO:0000256" key="7">
    <source>
        <dbReference type="ARBA" id="ARBA00023141"/>
    </source>
</evidence>
<evidence type="ECO:0000259" key="10">
    <source>
        <dbReference type="Pfam" id="PF24621"/>
    </source>
</evidence>
<keyword evidence="8" id="KW-0456">Lyase</keyword>
<organism evidence="11">
    <name type="scientific">marine metagenome</name>
    <dbReference type="NCBI Taxonomy" id="408172"/>
    <lineage>
        <taxon>unclassified sequences</taxon>
        <taxon>metagenomes</taxon>
        <taxon>ecological metagenomes</taxon>
    </lineage>
</organism>
<feature type="domain" description="3-dehydroquinate synthase C-terminal" evidence="10">
    <location>
        <begin position="98"/>
        <end position="244"/>
    </location>
</feature>
<evidence type="ECO:0000313" key="11">
    <source>
        <dbReference type="EMBL" id="SVD28920.1"/>
    </source>
</evidence>
<dbReference type="InterPro" id="IPR056179">
    <property type="entry name" value="DHQS_C"/>
</dbReference>
<dbReference type="GO" id="GO:0003856">
    <property type="term" value="F:3-dehydroquinate synthase activity"/>
    <property type="evidence" value="ECO:0007669"/>
    <property type="project" value="UniProtKB-EC"/>
</dbReference>
<dbReference type="EMBL" id="UINC01141276">
    <property type="protein sequence ID" value="SVD28920.1"/>
    <property type="molecule type" value="Genomic_DNA"/>
</dbReference>
<evidence type="ECO:0000256" key="4">
    <source>
        <dbReference type="ARBA" id="ARBA00013031"/>
    </source>
</evidence>
<evidence type="ECO:0000256" key="8">
    <source>
        <dbReference type="ARBA" id="ARBA00023239"/>
    </source>
</evidence>
<dbReference type="GO" id="GO:0005737">
    <property type="term" value="C:cytoplasm"/>
    <property type="evidence" value="ECO:0007669"/>
    <property type="project" value="InterPro"/>
</dbReference>